<dbReference type="PANTHER" id="PTHR13061">
    <property type="entry name" value="DYNACTIN SUBUNIT P25"/>
    <property type="match status" value="1"/>
</dbReference>
<dbReference type="InterPro" id="IPR011004">
    <property type="entry name" value="Trimer_LpxA-like_sf"/>
</dbReference>
<keyword evidence="2" id="KW-1185">Reference proteome</keyword>
<dbReference type="Proteomes" id="UP000003240">
    <property type="component" value="Unassembled WGS sequence"/>
</dbReference>
<organism evidence="1 2">
    <name type="scientific">Acetonema longum DSM 6540</name>
    <dbReference type="NCBI Taxonomy" id="1009370"/>
    <lineage>
        <taxon>Bacteria</taxon>
        <taxon>Bacillati</taxon>
        <taxon>Bacillota</taxon>
        <taxon>Negativicutes</taxon>
        <taxon>Acetonemataceae</taxon>
        <taxon>Acetonema</taxon>
    </lineage>
</organism>
<accession>F7NGE6</accession>
<dbReference type="InterPro" id="IPR050484">
    <property type="entry name" value="Transf_Hexapept/Carb_Anhydrase"/>
</dbReference>
<dbReference type="PANTHER" id="PTHR13061:SF29">
    <property type="entry name" value="GAMMA CARBONIC ANHYDRASE-LIKE 1, MITOCHONDRIAL-RELATED"/>
    <property type="match status" value="1"/>
</dbReference>
<evidence type="ECO:0000313" key="2">
    <source>
        <dbReference type="Proteomes" id="UP000003240"/>
    </source>
</evidence>
<sequence>MQKTFFAESACLIGRINVGSGAYFAQGTVIRSGADSITVENNSYVLENSVVLGNAEFPAHIQSKTVFGHRSLIIGAAVGNLCEIGNGCIIMPGAVIGDMCILGEGTLVSAGMELPDCSVAVGRPGRIIRSLTKADKAMIQRMRNNDLTLSPYQAIMMELAESRGYNGTASCV</sequence>
<gene>
    <name evidence="1" type="ORF">ALO_05650</name>
</gene>
<dbReference type="AlphaFoldDB" id="F7NGE6"/>
<dbReference type="EMBL" id="AFGF01000042">
    <property type="protein sequence ID" value="EGO64901.1"/>
    <property type="molecule type" value="Genomic_DNA"/>
</dbReference>
<reference evidence="1 2" key="1">
    <citation type="journal article" date="2011" name="EMBO J.">
        <title>Structural diversity of bacterial flagellar motors.</title>
        <authorList>
            <person name="Chen S."/>
            <person name="Beeby M."/>
            <person name="Murphy G.E."/>
            <person name="Leadbetter J.R."/>
            <person name="Hendrixson D.R."/>
            <person name="Briegel A."/>
            <person name="Li Z."/>
            <person name="Shi J."/>
            <person name="Tocheva E.I."/>
            <person name="Muller A."/>
            <person name="Dobro M.J."/>
            <person name="Jensen G.J."/>
        </authorList>
    </citation>
    <scope>NUCLEOTIDE SEQUENCE [LARGE SCALE GENOMIC DNA]</scope>
    <source>
        <strain evidence="1 2">DSM 6540</strain>
    </source>
</reference>
<dbReference type="eggNOG" id="COG0663">
    <property type="taxonomic scope" value="Bacteria"/>
</dbReference>
<protein>
    <submittedName>
        <fullName evidence="1">Uncharacterized protein</fullName>
    </submittedName>
</protein>
<proteinExistence type="predicted"/>
<dbReference type="STRING" id="1009370.ALO_05650"/>
<comment type="caution">
    <text evidence="1">The sequence shown here is derived from an EMBL/GenBank/DDBJ whole genome shotgun (WGS) entry which is preliminary data.</text>
</comment>
<dbReference type="Gene3D" id="2.160.10.10">
    <property type="entry name" value="Hexapeptide repeat proteins"/>
    <property type="match status" value="1"/>
</dbReference>
<name>F7NGE6_9FIRM</name>
<dbReference type="SUPFAM" id="SSF51161">
    <property type="entry name" value="Trimeric LpxA-like enzymes"/>
    <property type="match status" value="1"/>
</dbReference>
<dbReference type="RefSeq" id="WP_004093663.1">
    <property type="nucleotide sequence ID" value="NZ_AFGF01000042.1"/>
</dbReference>
<evidence type="ECO:0000313" key="1">
    <source>
        <dbReference type="EMBL" id="EGO64901.1"/>
    </source>
</evidence>